<evidence type="ECO:0000313" key="3">
    <source>
        <dbReference type="Proteomes" id="UP001500908"/>
    </source>
</evidence>
<evidence type="ECO:0000313" key="2">
    <source>
        <dbReference type="EMBL" id="GAA3734934.1"/>
    </source>
</evidence>
<gene>
    <name evidence="2" type="ORF">GCM10022402_13900</name>
</gene>
<accession>A0ABP7FAX3</accession>
<feature type="region of interest" description="Disordered" evidence="1">
    <location>
        <begin position="1"/>
        <end position="22"/>
    </location>
</feature>
<sequence>MSGADTPVSAQRSPAGATSPAGLRRFLEPKAAPVPGERCEMCAEPLGEHHSHIADLDKRSVMCACRGCYLLFTSEGAAGGRYRAVPERCRYDLAFPISQAQWEELQIPVGIAFFFHNSKQGRMVTCYPSPAGATESLLPLAAAEGLRTANPAFADLAADVEALLLRRHDDGFHCFLVPIDLCYELVGLIRLHWKGFDGGQEVWNAIDAFFARLRDRGRNVGADRHTDSG</sequence>
<reference evidence="3" key="1">
    <citation type="journal article" date="2019" name="Int. J. Syst. Evol. Microbiol.">
        <title>The Global Catalogue of Microorganisms (GCM) 10K type strain sequencing project: providing services to taxonomists for standard genome sequencing and annotation.</title>
        <authorList>
            <consortium name="The Broad Institute Genomics Platform"/>
            <consortium name="The Broad Institute Genome Sequencing Center for Infectious Disease"/>
            <person name="Wu L."/>
            <person name="Ma J."/>
        </authorList>
    </citation>
    <scope>NUCLEOTIDE SEQUENCE [LARGE SCALE GENOMIC DNA]</scope>
    <source>
        <strain evidence="3">JCM 17137</strain>
    </source>
</reference>
<keyword evidence="3" id="KW-1185">Reference proteome</keyword>
<organism evidence="2 3">
    <name type="scientific">Salinactinospora qingdaonensis</name>
    <dbReference type="NCBI Taxonomy" id="702744"/>
    <lineage>
        <taxon>Bacteria</taxon>
        <taxon>Bacillati</taxon>
        <taxon>Actinomycetota</taxon>
        <taxon>Actinomycetes</taxon>
        <taxon>Streptosporangiales</taxon>
        <taxon>Nocardiopsidaceae</taxon>
        <taxon>Salinactinospora</taxon>
    </lineage>
</organism>
<dbReference type="Proteomes" id="UP001500908">
    <property type="component" value="Unassembled WGS sequence"/>
</dbReference>
<dbReference type="Pfam" id="PF19372">
    <property type="entry name" value="DUF5947"/>
    <property type="match status" value="1"/>
</dbReference>
<evidence type="ECO:0000256" key="1">
    <source>
        <dbReference type="SAM" id="MobiDB-lite"/>
    </source>
</evidence>
<dbReference type="RefSeq" id="WP_344968570.1">
    <property type="nucleotide sequence ID" value="NZ_BAABDD010000005.1"/>
</dbReference>
<protein>
    <submittedName>
        <fullName evidence="2">DUF5947 family protein</fullName>
    </submittedName>
</protein>
<proteinExistence type="predicted"/>
<comment type="caution">
    <text evidence="2">The sequence shown here is derived from an EMBL/GenBank/DDBJ whole genome shotgun (WGS) entry which is preliminary data.</text>
</comment>
<name>A0ABP7FAX3_9ACTN</name>
<dbReference type="InterPro" id="IPR045991">
    <property type="entry name" value="DUF5947"/>
</dbReference>
<dbReference type="EMBL" id="BAABDD010000005">
    <property type="protein sequence ID" value="GAA3734934.1"/>
    <property type="molecule type" value="Genomic_DNA"/>
</dbReference>